<feature type="compositionally biased region" description="Pro residues" evidence="1">
    <location>
        <begin position="34"/>
        <end position="48"/>
    </location>
</feature>
<comment type="caution">
    <text evidence="3">The sequence shown here is derived from an EMBL/GenBank/DDBJ whole genome shotgun (WGS) entry which is preliminary data.</text>
</comment>
<feature type="compositionally biased region" description="Pro residues" evidence="1">
    <location>
        <begin position="55"/>
        <end position="67"/>
    </location>
</feature>
<feature type="region of interest" description="Disordered" evidence="1">
    <location>
        <begin position="110"/>
        <end position="147"/>
    </location>
</feature>
<keyword evidence="4" id="KW-1185">Reference proteome</keyword>
<feature type="compositionally biased region" description="Gly residues" evidence="1">
    <location>
        <begin position="137"/>
        <end position="147"/>
    </location>
</feature>
<feature type="region of interest" description="Disordered" evidence="1">
    <location>
        <begin position="29"/>
        <end position="85"/>
    </location>
</feature>
<sequence>MAIPTSVFLFLSPCIGFLLAAPQGRTLDPNMDPFAPPPGFMPPPPPPQQNNYVNPSPPLPPQFPPGGDPWGSSAGTGSGVDLNPPPNFNSYNMVDSPAALPATYDINQPMPSAAASAGNPNNLSSGSVPEQEFEQEGGAGGSARVGGGQTYNPPPAFGVQPYSYYDSQSNSLLDAYYTRRSQSYAPSYNTNNNGFFGGLFGNSPSGNLLGAFMLNEFIF</sequence>
<reference evidence="3" key="1">
    <citation type="journal article" date="2023" name="G3 (Bethesda)">
        <title>A reference genome for the long-term kleptoplast-retaining sea slug Elysia crispata morphotype clarki.</title>
        <authorList>
            <person name="Eastman K.E."/>
            <person name="Pendleton A.L."/>
            <person name="Shaikh M.A."/>
            <person name="Suttiyut T."/>
            <person name="Ogas R."/>
            <person name="Tomko P."/>
            <person name="Gavelis G."/>
            <person name="Widhalm J.R."/>
            <person name="Wisecaver J.H."/>
        </authorList>
    </citation>
    <scope>NUCLEOTIDE SEQUENCE</scope>
    <source>
        <strain evidence="3">ECLA1</strain>
    </source>
</reference>
<evidence type="ECO:0000313" key="3">
    <source>
        <dbReference type="EMBL" id="KAK3741370.1"/>
    </source>
</evidence>
<dbReference type="EMBL" id="JAWDGP010006429">
    <property type="protein sequence ID" value="KAK3741370.1"/>
    <property type="molecule type" value="Genomic_DNA"/>
</dbReference>
<feature type="chain" id="PRO_5042109348" evidence="2">
    <location>
        <begin position="21"/>
        <end position="219"/>
    </location>
</feature>
<feature type="signal peptide" evidence="2">
    <location>
        <begin position="1"/>
        <end position="20"/>
    </location>
</feature>
<protein>
    <submittedName>
        <fullName evidence="3">Uncharacterized protein</fullName>
    </submittedName>
</protein>
<feature type="compositionally biased region" description="Low complexity" evidence="1">
    <location>
        <begin position="111"/>
        <end position="127"/>
    </location>
</feature>
<gene>
    <name evidence="3" type="ORF">RRG08_034415</name>
</gene>
<keyword evidence="2" id="KW-0732">Signal</keyword>
<accession>A0AAE0YD55</accession>
<evidence type="ECO:0000313" key="4">
    <source>
        <dbReference type="Proteomes" id="UP001283361"/>
    </source>
</evidence>
<name>A0AAE0YD55_9GAST</name>
<dbReference type="Proteomes" id="UP001283361">
    <property type="component" value="Unassembled WGS sequence"/>
</dbReference>
<proteinExistence type="predicted"/>
<evidence type="ECO:0000256" key="2">
    <source>
        <dbReference type="SAM" id="SignalP"/>
    </source>
</evidence>
<dbReference type="AlphaFoldDB" id="A0AAE0YD55"/>
<organism evidence="3 4">
    <name type="scientific">Elysia crispata</name>
    <name type="common">lettuce slug</name>
    <dbReference type="NCBI Taxonomy" id="231223"/>
    <lineage>
        <taxon>Eukaryota</taxon>
        <taxon>Metazoa</taxon>
        <taxon>Spiralia</taxon>
        <taxon>Lophotrochozoa</taxon>
        <taxon>Mollusca</taxon>
        <taxon>Gastropoda</taxon>
        <taxon>Heterobranchia</taxon>
        <taxon>Euthyneura</taxon>
        <taxon>Panpulmonata</taxon>
        <taxon>Sacoglossa</taxon>
        <taxon>Placobranchoidea</taxon>
        <taxon>Plakobranchidae</taxon>
        <taxon>Elysia</taxon>
    </lineage>
</organism>
<evidence type="ECO:0000256" key="1">
    <source>
        <dbReference type="SAM" id="MobiDB-lite"/>
    </source>
</evidence>